<organism evidence="1 2">
    <name type="scientific">Phytophthora oleae</name>
    <dbReference type="NCBI Taxonomy" id="2107226"/>
    <lineage>
        <taxon>Eukaryota</taxon>
        <taxon>Sar</taxon>
        <taxon>Stramenopiles</taxon>
        <taxon>Oomycota</taxon>
        <taxon>Peronosporomycetes</taxon>
        <taxon>Peronosporales</taxon>
        <taxon>Peronosporaceae</taxon>
        <taxon>Phytophthora</taxon>
    </lineage>
</organism>
<gene>
    <name evidence="1" type="ORF">V7S43_009961</name>
</gene>
<evidence type="ECO:0008006" key="3">
    <source>
        <dbReference type="Google" id="ProtNLM"/>
    </source>
</evidence>
<dbReference type="AlphaFoldDB" id="A0ABD3FGH1"/>
<keyword evidence="2" id="KW-1185">Reference proteome</keyword>
<sequence>MVIVWRLFTEGEGIFNGMNADETGWNVAVPATNSTKTGTVMLTCVRNVPMHLNSTEKCQPTVKQFAGKLVEWGSENNSQSRIPSICC</sequence>
<comment type="caution">
    <text evidence="1">The sequence shown here is derived from an EMBL/GenBank/DDBJ whole genome shotgun (WGS) entry which is preliminary data.</text>
</comment>
<reference evidence="1 2" key="1">
    <citation type="submission" date="2024-09" db="EMBL/GenBank/DDBJ databases">
        <title>Genome sequencing and assembly of Phytophthora oleae, isolate VK10A, causative agent of rot of olive drupes.</title>
        <authorList>
            <person name="Conti Taguali S."/>
            <person name="Riolo M."/>
            <person name="La Spada F."/>
            <person name="Cacciola S.O."/>
            <person name="Dionisio G."/>
        </authorList>
    </citation>
    <scope>NUCLEOTIDE SEQUENCE [LARGE SCALE GENOMIC DNA]</scope>
    <source>
        <strain evidence="1 2">VK10A</strain>
    </source>
</reference>
<dbReference type="EMBL" id="JBIMZQ010000022">
    <property type="protein sequence ID" value="KAL3664781.1"/>
    <property type="molecule type" value="Genomic_DNA"/>
</dbReference>
<dbReference type="Proteomes" id="UP001632037">
    <property type="component" value="Unassembled WGS sequence"/>
</dbReference>
<evidence type="ECO:0000313" key="1">
    <source>
        <dbReference type="EMBL" id="KAL3664781.1"/>
    </source>
</evidence>
<proteinExistence type="predicted"/>
<name>A0ABD3FGH1_9STRA</name>
<accession>A0ABD3FGH1</accession>
<protein>
    <recommendedName>
        <fullName evidence="3">DDE-1 domain-containing protein</fullName>
    </recommendedName>
</protein>
<evidence type="ECO:0000313" key="2">
    <source>
        <dbReference type="Proteomes" id="UP001632037"/>
    </source>
</evidence>